<gene>
    <name evidence="18" type="primary">LOC108806678</name>
</gene>
<dbReference type="GO" id="GO:1990246">
    <property type="term" value="C:uniplex complex"/>
    <property type="evidence" value="ECO:0007669"/>
    <property type="project" value="TreeGrafter"/>
</dbReference>
<dbReference type="AlphaFoldDB" id="A0A6J0JFG4"/>
<keyword evidence="17" id="KW-1185">Reference proteome</keyword>
<evidence type="ECO:0000256" key="4">
    <source>
        <dbReference type="ARBA" id="ARBA00022568"/>
    </source>
</evidence>
<comment type="similarity">
    <text evidence="2">Belongs to the MCU (TC 1.A.77) family.</text>
</comment>
<dbReference type="Proteomes" id="UP000504610">
    <property type="component" value="Chromosome 6"/>
</dbReference>
<evidence type="ECO:0000256" key="1">
    <source>
        <dbReference type="ARBA" id="ARBA00004448"/>
    </source>
</evidence>
<evidence type="ECO:0000256" key="2">
    <source>
        <dbReference type="ARBA" id="ARBA00005653"/>
    </source>
</evidence>
<sequence>MPPQTSLLTNGFRDIEKPRLVNNVDQTFLIPETFSSSSPQESHIRFVGPSSQMWSVVGGLRRTAFSAVSKGSPTRSLLGGGYRCLTVEPTTEKGEEITVTEAKKLMRLVNVDEMKKKLGCMGNEETVSYTKLIEASQGLGIARSLHEAHAFARILDDAGVILIFRDKVYLHPHKVVELIRKAVPLGLNLEDDPAKVEFDKLRRMKEEIDVLAHKQVRKILWCGLGYSMVQIGLFFRLTFWEFSWDVMEPITFFTTATGIIVGYAYFLMTSRDPTYQDFMKRLFLSRQRKLLKSRNFDVERFKELEKKSSCSSSSHHSCHANASIRKCVGVDLDLEDSLHSRRD</sequence>
<dbReference type="KEGG" id="rsz:108806678"/>
<evidence type="ECO:0000313" key="17">
    <source>
        <dbReference type="Proteomes" id="UP000504610"/>
    </source>
</evidence>
<dbReference type="GO" id="GO:0051560">
    <property type="term" value="P:mitochondrial calcium ion homeostasis"/>
    <property type="evidence" value="ECO:0007669"/>
    <property type="project" value="InterPro"/>
</dbReference>
<dbReference type="InterPro" id="IPR006769">
    <property type="entry name" value="MCU_C"/>
</dbReference>
<dbReference type="InterPro" id="IPR039055">
    <property type="entry name" value="MCU_fam"/>
</dbReference>
<evidence type="ECO:0000313" key="18">
    <source>
        <dbReference type="RefSeq" id="XP_018434350.1"/>
    </source>
</evidence>
<evidence type="ECO:0000256" key="13">
    <source>
        <dbReference type="ARBA" id="ARBA00023303"/>
    </source>
</evidence>
<keyword evidence="6 15" id="KW-0812">Transmembrane</keyword>
<name>A0A6J0JFG4_RAPSA</name>
<dbReference type="GeneID" id="108806678"/>
<evidence type="ECO:0000256" key="10">
    <source>
        <dbReference type="ARBA" id="ARBA00023065"/>
    </source>
</evidence>
<evidence type="ECO:0000256" key="9">
    <source>
        <dbReference type="ARBA" id="ARBA00022989"/>
    </source>
</evidence>
<keyword evidence="10" id="KW-0406">Ion transport</keyword>
<feature type="domain" description="Calcium uniporter protein C-terminal" evidence="16">
    <location>
        <begin position="147"/>
        <end position="304"/>
    </location>
</feature>
<keyword evidence="8" id="KW-0106">Calcium</keyword>
<evidence type="ECO:0000256" key="15">
    <source>
        <dbReference type="SAM" id="Phobius"/>
    </source>
</evidence>
<evidence type="ECO:0000259" key="16">
    <source>
        <dbReference type="Pfam" id="PF04678"/>
    </source>
</evidence>
<keyword evidence="12 15" id="KW-0472">Membrane</keyword>
<keyword evidence="13" id="KW-0407">Ion channel</keyword>
<evidence type="ECO:0000256" key="5">
    <source>
        <dbReference type="ARBA" id="ARBA00022673"/>
    </source>
</evidence>
<organism evidence="17 18">
    <name type="scientific">Raphanus sativus</name>
    <name type="common">Radish</name>
    <name type="synonym">Raphanus raphanistrum var. sativus</name>
    <dbReference type="NCBI Taxonomy" id="3726"/>
    <lineage>
        <taxon>Eukaryota</taxon>
        <taxon>Viridiplantae</taxon>
        <taxon>Streptophyta</taxon>
        <taxon>Embryophyta</taxon>
        <taxon>Tracheophyta</taxon>
        <taxon>Spermatophyta</taxon>
        <taxon>Magnoliopsida</taxon>
        <taxon>eudicotyledons</taxon>
        <taxon>Gunneridae</taxon>
        <taxon>Pentapetalae</taxon>
        <taxon>rosids</taxon>
        <taxon>malvids</taxon>
        <taxon>Brassicales</taxon>
        <taxon>Brassicaceae</taxon>
        <taxon>Brassiceae</taxon>
        <taxon>Raphanus</taxon>
    </lineage>
</organism>
<keyword evidence="5" id="KW-0107">Calcium channel</keyword>
<dbReference type="Pfam" id="PF04678">
    <property type="entry name" value="MCU"/>
    <property type="match status" value="1"/>
</dbReference>
<dbReference type="GO" id="GO:0036444">
    <property type="term" value="P:calcium import into the mitochondrion"/>
    <property type="evidence" value="ECO:0007669"/>
    <property type="project" value="TreeGrafter"/>
</dbReference>
<evidence type="ECO:0000256" key="7">
    <source>
        <dbReference type="ARBA" id="ARBA00022792"/>
    </source>
</evidence>
<evidence type="ECO:0000256" key="3">
    <source>
        <dbReference type="ARBA" id="ARBA00022448"/>
    </source>
</evidence>
<evidence type="ECO:0000256" key="14">
    <source>
        <dbReference type="ARBA" id="ARBA00036634"/>
    </source>
</evidence>
<feature type="transmembrane region" description="Helical" evidence="15">
    <location>
        <begin position="219"/>
        <end position="238"/>
    </location>
</feature>
<dbReference type="PANTHER" id="PTHR13462">
    <property type="entry name" value="CALCIUM UNIPORTER PROTEIN, MITOCHONDRIAL"/>
    <property type="match status" value="1"/>
</dbReference>
<evidence type="ECO:0000256" key="11">
    <source>
        <dbReference type="ARBA" id="ARBA00023128"/>
    </source>
</evidence>
<evidence type="ECO:0000256" key="12">
    <source>
        <dbReference type="ARBA" id="ARBA00023136"/>
    </source>
</evidence>
<reference evidence="18" key="2">
    <citation type="submission" date="2025-08" db="UniProtKB">
        <authorList>
            <consortium name="RefSeq"/>
        </authorList>
    </citation>
    <scope>IDENTIFICATION</scope>
    <source>
        <tissue evidence="18">Leaf</tissue>
    </source>
</reference>
<comment type="subcellular location">
    <subcellularLocation>
        <location evidence="1">Mitochondrion inner membrane</location>
        <topology evidence="1">Multi-pass membrane protein</topology>
    </subcellularLocation>
</comment>
<keyword evidence="9 15" id="KW-1133">Transmembrane helix</keyword>
<protein>
    <submittedName>
        <fullName evidence="18">Calcium uniporter protein 5, mitochondrial</fullName>
    </submittedName>
</protein>
<reference evidence="17" key="1">
    <citation type="journal article" date="2019" name="Database">
        <title>The radish genome database (RadishGD): an integrated information resource for radish genomics.</title>
        <authorList>
            <person name="Yu H.J."/>
            <person name="Baek S."/>
            <person name="Lee Y.J."/>
            <person name="Cho A."/>
            <person name="Mun J.H."/>
        </authorList>
    </citation>
    <scope>NUCLEOTIDE SEQUENCE [LARGE SCALE GENOMIC DNA]</scope>
    <source>
        <strain evidence="17">cv. WK10039</strain>
    </source>
</reference>
<comment type="catalytic activity">
    <reaction evidence="14">
        <text>Ca(2+)(in) = Ca(2+)(out)</text>
        <dbReference type="Rhea" id="RHEA:29671"/>
        <dbReference type="ChEBI" id="CHEBI:29108"/>
    </reaction>
</comment>
<evidence type="ECO:0000256" key="6">
    <source>
        <dbReference type="ARBA" id="ARBA00022692"/>
    </source>
</evidence>
<dbReference type="GO" id="GO:0015292">
    <property type="term" value="F:uniporter activity"/>
    <property type="evidence" value="ECO:0007669"/>
    <property type="project" value="TreeGrafter"/>
</dbReference>
<proteinExistence type="inferred from homology"/>
<evidence type="ECO:0000256" key="8">
    <source>
        <dbReference type="ARBA" id="ARBA00022837"/>
    </source>
</evidence>
<dbReference type="OrthoDB" id="278338at2759"/>
<keyword evidence="11" id="KW-0496">Mitochondrion</keyword>
<dbReference type="PANTHER" id="PTHR13462:SF10">
    <property type="entry name" value="CALCIUM UNIPORTER PROTEIN, MITOCHONDRIAL"/>
    <property type="match status" value="1"/>
</dbReference>
<keyword evidence="4" id="KW-0109">Calcium transport</keyword>
<accession>A0A6J0JFG4</accession>
<dbReference type="RefSeq" id="XP_018434350.1">
    <property type="nucleotide sequence ID" value="XM_018578848.2"/>
</dbReference>
<keyword evidence="3" id="KW-0813">Transport</keyword>
<dbReference type="GO" id="GO:0005262">
    <property type="term" value="F:calcium channel activity"/>
    <property type="evidence" value="ECO:0007669"/>
    <property type="project" value="UniProtKB-KW"/>
</dbReference>
<feature type="transmembrane region" description="Helical" evidence="15">
    <location>
        <begin position="250"/>
        <end position="268"/>
    </location>
</feature>
<keyword evidence="7" id="KW-0999">Mitochondrion inner membrane</keyword>